<dbReference type="Gene3D" id="3.10.100.10">
    <property type="entry name" value="Mannose-Binding Protein A, subunit A"/>
    <property type="match status" value="1"/>
</dbReference>
<dbReference type="InterPro" id="IPR016186">
    <property type="entry name" value="C-type_lectin-like/link_sf"/>
</dbReference>
<proteinExistence type="predicted"/>
<dbReference type="PANTHER" id="PTHR24637">
    <property type="entry name" value="COLLAGEN"/>
    <property type="match status" value="1"/>
</dbReference>
<feature type="compositionally biased region" description="Basic and acidic residues" evidence="3">
    <location>
        <begin position="102"/>
        <end position="134"/>
    </location>
</feature>
<evidence type="ECO:0000256" key="3">
    <source>
        <dbReference type="SAM" id="MobiDB-lite"/>
    </source>
</evidence>
<evidence type="ECO:0000313" key="7">
    <source>
        <dbReference type="Proteomes" id="UP001152799"/>
    </source>
</evidence>
<evidence type="ECO:0000259" key="5">
    <source>
        <dbReference type="Pfam" id="PF20010"/>
    </source>
</evidence>
<sequence>MKKSVSQKIFYGNCYRKLGQFLSEKVNSEFISIWGKVHTPLANDHQSFISNLLQGEKGDMGRRGRRGKIGPQGAPGPPGKFGEIGLPGWTGRPGLAGLQGPKGEKGEQGTGSKGDKGDKGQDGLPGKDGKDSESRFIPVPGPPGPPGAPGLPGLSITGPKGEPGESIFSEPYINIRPGRSTASPPIAHAITQKKNPTMGAMAFRSRDIMLESTKESPIGTMAYIIEEEALLIKVHSGWQYVALGSLLHMGHTTMPSTTAPPQLNPPFESSNLIHDNTLPVKPILPELPQSFSPKPEVNVRLEASHSPFGEHLLHNTQFAALRIAALNNPYTGNAGGVRGADYDCYREAHRAGLKGTFRAFLSSRAQDLSSIVRQVDRVLPVCNLRGDVLFDSWLKIFDGRGAKLPHEPRIFSFNGKNIMNDPHWPNKEVWHGALADGTRALDLSCEAFHASFYGKFGLAGDLKEKVILKQNPTSCDKKLVLLCIEATSEKFVQRRKRTLNTQEPPKGSDLIFGGTCDKCKKVFCKKCEKWAATESVHNEHHIESIFMQNRKLSELVIKMEERIEENNINFCEQIDDFNTTIRETEGQTDALRRNTIEFQDEVFLTEREHESETDRLKNTGRLENEKLRQHIIDLTRIIKDKKQEVDYKSDEINQLKKELEMKDKEITMSRQNYSALEGINTKVILTVSDLEKQLVKTQSEKDTVEDRNIEIEAKL</sequence>
<feature type="domain" description="Collagenase NC10/endostatin" evidence="4">
    <location>
        <begin position="321"/>
        <end position="486"/>
    </location>
</feature>
<evidence type="ECO:0000256" key="1">
    <source>
        <dbReference type="ARBA" id="ARBA00023119"/>
    </source>
</evidence>
<reference evidence="6" key="1">
    <citation type="submission" date="2022-01" db="EMBL/GenBank/DDBJ databases">
        <authorList>
            <person name="King R."/>
        </authorList>
    </citation>
    <scope>NUCLEOTIDE SEQUENCE</scope>
</reference>
<dbReference type="Pfam" id="PF01391">
    <property type="entry name" value="Collagen"/>
    <property type="match status" value="1"/>
</dbReference>
<gene>
    <name evidence="6" type="ORF">CEUTPL_LOCUS2238</name>
</gene>
<dbReference type="GO" id="GO:0005581">
    <property type="term" value="C:collagen trimer"/>
    <property type="evidence" value="ECO:0007669"/>
    <property type="project" value="UniProtKB-KW"/>
</dbReference>
<dbReference type="InterPro" id="IPR008160">
    <property type="entry name" value="Collagen"/>
</dbReference>
<keyword evidence="1" id="KW-0176">Collagen</keyword>
<accession>A0A9N9MJF0</accession>
<organism evidence="6 7">
    <name type="scientific">Ceutorhynchus assimilis</name>
    <name type="common">cabbage seed weevil</name>
    <dbReference type="NCBI Taxonomy" id="467358"/>
    <lineage>
        <taxon>Eukaryota</taxon>
        <taxon>Metazoa</taxon>
        <taxon>Ecdysozoa</taxon>
        <taxon>Arthropoda</taxon>
        <taxon>Hexapoda</taxon>
        <taxon>Insecta</taxon>
        <taxon>Pterygota</taxon>
        <taxon>Neoptera</taxon>
        <taxon>Endopterygota</taxon>
        <taxon>Coleoptera</taxon>
        <taxon>Polyphaga</taxon>
        <taxon>Cucujiformia</taxon>
        <taxon>Curculionidae</taxon>
        <taxon>Ceutorhynchinae</taxon>
        <taxon>Ceutorhynchus</taxon>
    </lineage>
</organism>
<dbReference type="Proteomes" id="UP001152799">
    <property type="component" value="Chromosome 10"/>
</dbReference>
<evidence type="ECO:0000259" key="4">
    <source>
        <dbReference type="Pfam" id="PF06482"/>
    </source>
</evidence>
<dbReference type="Pfam" id="PF06482">
    <property type="entry name" value="Endostatin"/>
    <property type="match status" value="1"/>
</dbReference>
<feature type="domain" description="Collagen type XV/XVIII trimerization" evidence="5">
    <location>
        <begin position="200"/>
        <end position="247"/>
    </location>
</feature>
<evidence type="ECO:0000256" key="2">
    <source>
        <dbReference type="SAM" id="Coils"/>
    </source>
</evidence>
<feature type="region of interest" description="Disordered" evidence="3">
    <location>
        <begin position="55"/>
        <end position="163"/>
    </location>
</feature>
<dbReference type="AlphaFoldDB" id="A0A9N9MJF0"/>
<dbReference type="InterPro" id="IPR016187">
    <property type="entry name" value="CTDL_fold"/>
</dbReference>
<name>A0A9N9MJF0_9CUCU</name>
<keyword evidence="7" id="KW-1185">Reference proteome</keyword>
<keyword evidence="2" id="KW-0175">Coiled coil</keyword>
<dbReference type="InterPro" id="IPR045463">
    <property type="entry name" value="XV/XVIII_trimerization_dom"/>
</dbReference>
<feature type="coiled-coil region" evidence="2">
    <location>
        <begin position="624"/>
        <end position="714"/>
    </location>
</feature>
<feature type="compositionally biased region" description="Pro residues" evidence="3">
    <location>
        <begin position="139"/>
        <end position="149"/>
    </location>
</feature>
<protein>
    <submittedName>
        <fullName evidence="6">Uncharacterized protein</fullName>
    </submittedName>
</protein>
<dbReference type="Gene3D" id="3.40.1620.70">
    <property type="match status" value="1"/>
</dbReference>
<dbReference type="Pfam" id="PF20010">
    <property type="entry name" value="Collagen_trimer"/>
    <property type="match status" value="1"/>
</dbReference>
<dbReference type="InterPro" id="IPR010515">
    <property type="entry name" value="Collagenase_NC10/endostatin"/>
</dbReference>
<dbReference type="SUPFAM" id="SSF56436">
    <property type="entry name" value="C-type lectin-like"/>
    <property type="match status" value="1"/>
</dbReference>
<dbReference type="OrthoDB" id="5983381at2759"/>
<evidence type="ECO:0000313" key="6">
    <source>
        <dbReference type="EMBL" id="CAG9761536.1"/>
    </source>
</evidence>
<dbReference type="EMBL" id="OU892286">
    <property type="protein sequence ID" value="CAG9761536.1"/>
    <property type="molecule type" value="Genomic_DNA"/>
</dbReference>